<keyword evidence="3 8" id="KW-0812">Transmembrane</keyword>
<feature type="transmembrane region" description="Helical" evidence="8">
    <location>
        <begin position="106"/>
        <end position="127"/>
    </location>
</feature>
<evidence type="ECO:0000256" key="8">
    <source>
        <dbReference type="SAM" id="Phobius"/>
    </source>
</evidence>
<dbReference type="Pfam" id="PF04515">
    <property type="entry name" value="Choline_transpo"/>
    <property type="match status" value="2"/>
</dbReference>
<feature type="compositionally biased region" description="Basic and acidic residues" evidence="7">
    <location>
        <begin position="1099"/>
        <end position="1111"/>
    </location>
</feature>
<feature type="region of interest" description="Disordered" evidence="7">
    <location>
        <begin position="561"/>
        <end position="583"/>
    </location>
</feature>
<feature type="region of interest" description="Disordered" evidence="7">
    <location>
        <begin position="1040"/>
        <end position="1111"/>
    </location>
</feature>
<keyword evidence="5 8" id="KW-0472">Membrane</keyword>
<dbReference type="Proteomes" id="UP000221165">
    <property type="component" value="Unassembled WGS sequence"/>
</dbReference>
<dbReference type="InterPro" id="IPR007603">
    <property type="entry name" value="Choline_transptr-like"/>
</dbReference>
<sequence length="1111" mass="122096">MQRRTTRDDREETKDGMSLTDKLQTEIPGTAEKVAKQHTGTNSTRSSRTPTGPSHRAVECVECRSGPRVRNSHLTGLPTSSLRHHLNLPAEDFEAGLAKRRHCTDIMFLIVFLIAIAGSVFVSVIAFQKGDPARLLTGRDFDGAFCGLAEFKTEAYPLVGYTLNLQRVLSSPSQSEFSEMNYSQLGDMTIFNEPQHVMAYLQPVCLASCVTIKDIETLAAGGSQRKVVISVDGKDMGSFCVPALVEHDTIFFPFSAYVPKRLAAGWQLIVQDLSTSWPAIVMCGGCACIIALLWQAVLRWVGGSIVYISISLFLGVIIASGGVGMWFVHSEAVPAESVRPGDVPSGTVVASIWIEVLRYASYIVLGLGAVFAILLLFLTRRIREGVAISKVSAMFVYHKPTVVSVPFCVLIIYIAYLCYWLYTAACLITAVDILPDNVNAIIGGSQPSLSLYHHANYQSGPAFPSLSSSNLRAVLNPPENTTSSTLVDNTNLSASSVTVPESSATPHTMKKTKRRSRQPPQLLTENPAGTPPFTPAPVSHGNVSAQPYPVVAPEIAESSLAHSPVLSKEKENYTPGRSDSTHTSLRQGVYRNAVRSAPLPSIHPGVFRPTTGTSTAPPWNYFPDVPVERYPGETYFPPQTPRSSRKANEAPPPDPELFVLNPELLNPAMSAELAAMGNLNTEIQNPWQQRPVGRQDSAERMQRRGVLTPDPWGKLRFVEALLDPSKPSPMEIASLYYSSQDAIVDAQGIVAEFTKRVQLNETTMNLLWFHIFILLWVYCFLHAFNQIVLAGAVARWYFIPEDSRGKKRSRGVICKSWAVAVNYHLGSLAFGSFILASIKLCKWILKYLAAQQRHINAVGSAKACTKCSPCGVGVLLSKASACNGVWVSLIGILGYLVKCFEKCIEFLDRHAFIQVALKGKNFCRSAKTAFGIFMQNPARIAVALFLGKSISFIGGIVISALSTTAGFFITRQLYGSRLNSLVPPTVGCGVISLLVGILFQEVYRSTIAACIHCYIADQHISRKLARPPVYTPEPLLHESLLEGRTSRSDEKPAITSPPLHANREEADISSTKREREERKEEKEKKKEDRTARERRKRESRVSLDKDVIPNR</sequence>
<dbReference type="VEuPathDB" id="ToxoDB:CSUI_007610"/>
<evidence type="ECO:0000256" key="5">
    <source>
        <dbReference type="ARBA" id="ARBA00023136"/>
    </source>
</evidence>
<feature type="compositionally biased region" description="Basic and acidic residues" evidence="7">
    <location>
        <begin position="1"/>
        <end position="15"/>
    </location>
</feature>
<dbReference type="PANTHER" id="PTHR12385">
    <property type="entry name" value="CHOLINE TRANSPORTER-LIKE (SLC FAMILY 44)"/>
    <property type="match status" value="1"/>
</dbReference>
<evidence type="ECO:0000256" key="3">
    <source>
        <dbReference type="ARBA" id="ARBA00022692"/>
    </source>
</evidence>
<organism evidence="9 10">
    <name type="scientific">Cystoisospora suis</name>
    <dbReference type="NCBI Taxonomy" id="483139"/>
    <lineage>
        <taxon>Eukaryota</taxon>
        <taxon>Sar</taxon>
        <taxon>Alveolata</taxon>
        <taxon>Apicomplexa</taxon>
        <taxon>Conoidasida</taxon>
        <taxon>Coccidia</taxon>
        <taxon>Eucoccidiorida</taxon>
        <taxon>Eimeriorina</taxon>
        <taxon>Sarcocystidae</taxon>
        <taxon>Cystoisospora</taxon>
    </lineage>
</organism>
<feature type="region of interest" description="Disordered" evidence="7">
    <location>
        <begin position="631"/>
        <end position="654"/>
    </location>
</feature>
<feature type="transmembrane region" description="Helical" evidence="8">
    <location>
        <begin position="305"/>
        <end position="328"/>
    </location>
</feature>
<comment type="caution">
    <text evidence="9">The sequence shown here is derived from an EMBL/GenBank/DDBJ whole genome shotgun (WGS) entry which is preliminary data.</text>
</comment>
<feature type="region of interest" description="Disordered" evidence="7">
    <location>
        <begin position="477"/>
        <end position="537"/>
    </location>
</feature>
<protein>
    <submittedName>
        <fullName evidence="9">Transmembrane protein</fullName>
    </submittedName>
</protein>
<feature type="region of interest" description="Disordered" evidence="7">
    <location>
        <begin position="1"/>
        <end position="57"/>
    </location>
</feature>
<keyword evidence="4 8" id="KW-1133">Transmembrane helix</keyword>
<feature type="compositionally biased region" description="Basic and acidic residues" evidence="7">
    <location>
        <begin position="1061"/>
        <end position="1091"/>
    </location>
</feature>
<dbReference type="OrthoDB" id="420519at2759"/>
<feature type="compositionally biased region" description="Polar residues" evidence="7">
    <location>
        <begin position="478"/>
        <end position="506"/>
    </location>
</feature>
<dbReference type="GO" id="GO:0016020">
    <property type="term" value="C:membrane"/>
    <property type="evidence" value="ECO:0007669"/>
    <property type="project" value="UniProtKB-SubCell"/>
</dbReference>
<evidence type="ECO:0000256" key="7">
    <source>
        <dbReference type="SAM" id="MobiDB-lite"/>
    </source>
</evidence>
<accession>A0A2C6KQD5</accession>
<dbReference type="GeneID" id="94430966"/>
<feature type="compositionally biased region" description="Low complexity" evidence="7">
    <location>
        <begin position="39"/>
        <end position="54"/>
    </location>
</feature>
<gene>
    <name evidence="9" type="ORF">CSUI_007610</name>
</gene>
<evidence type="ECO:0000256" key="2">
    <source>
        <dbReference type="ARBA" id="ARBA00007168"/>
    </source>
</evidence>
<feature type="transmembrane region" description="Helical" evidence="8">
    <location>
        <begin position="359"/>
        <end position="379"/>
    </location>
</feature>
<feature type="compositionally biased region" description="Basic residues" evidence="7">
    <location>
        <begin position="508"/>
        <end position="517"/>
    </location>
</feature>
<evidence type="ECO:0000313" key="10">
    <source>
        <dbReference type="Proteomes" id="UP000221165"/>
    </source>
</evidence>
<evidence type="ECO:0000256" key="6">
    <source>
        <dbReference type="ARBA" id="ARBA00023180"/>
    </source>
</evidence>
<evidence type="ECO:0000313" key="9">
    <source>
        <dbReference type="EMBL" id="PHJ18566.1"/>
    </source>
</evidence>
<comment type="similarity">
    <text evidence="2">Belongs to the CTL (choline transporter-like) family.</text>
</comment>
<dbReference type="RefSeq" id="XP_067920272.1">
    <property type="nucleotide sequence ID" value="XM_068067755.1"/>
</dbReference>
<dbReference type="PANTHER" id="PTHR12385:SF14">
    <property type="entry name" value="CHOLINE TRANSPORTER-LIKE 2"/>
    <property type="match status" value="1"/>
</dbReference>
<dbReference type="GO" id="GO:0022857">
    <property type="term" value="F:transmembrane transporter activity"/>
    <property type="evidence" value="ECO:0007669"/>
    <property type="project" value="InterPro"/>
</dbReference>
<feature type="compositionally biased region" description="Basic and acidic residues" evidence="7">
    <location>
        <begin position="1040"/>
        <end position="1052"/>
    </location>
</feature>
<keyword evidence="10" id="KW-1185">Reference proteome</keyword>
<name>A0A2C6KQD5_9APIC</name>
<keyword evidence="6" id="KW-0325">Glycoprotein</keyword>
<reference evidence="9 10" key="1">
    <citation type="journal article" date="2017" name="Int. J. Parasitol.">
        <title>The genome of the protozoan parasite Cystoisospora suis and a reverse vaccinology approach to identify vaccine candidates.</title>
        <authorList>
            <person name="Palmieri N."/>
            <person name="Shrestha A."/>
            <person name="Ruttkowski B."/>
            <person name="Beck T."/>
            <person name="Vogl C."/>
            <person name="Tomley F."/>
            <person name="Blake D.P."/>
            <person name="Joachim A."/>
        </authorList>
    </citation>
    <scope>NUCLEOTIDE SEQUENCE [LARGE SCALE GENOMIC DNA]</scope>
    <source>
        <strain evidence="9 10">Wien I</strain>
    </source>
</reference>
<comment type="subcellular location">
    <subcellularLocation>
        <location evidence="1">Membrane</location>
        <topology evidence="1">Multi-pass membrane protein</topology>
    </subcellularLocation>
</comment>
<evidence type="ECO:0000256" key="1">
    <source>
        <dbReference type="ARBA" id="ARBA00004141"/>
    </source>
</evidence>
<proteinExistence type="inferred from homology"/>
<feature type="transmembrane region" description="Helical" evidence="8">
    <location>
        <begin position="400"/>
        <end position="422"/>
    </location>
</feature>
<dbReference type="EMBL" id="MIGC01004062">
    <property type="protein sequence ID" value="PHJ18566.1"/>
    <property type="molecule type" value="Genomic_DNA"/>
</dbReference>
<feature type="transmembrane region" description="Helical" evidence="8">
    <location>
        <begin position="767"/>
        <end position="798"/>
    </location>
</feature>
<evidence type="ECO:0000256" key="4">
    <source>
        <dbReference type="ARBA" id="ARBA00022989"/>
    </source>
</evidence>
<dbReference type="AlphaFoldDB" id="A0A2C6KQD5"/>
<feature type="transmembrane region" description="Helical" evidence="8">
    <location>
        <begin position="981"/>
        <end position="999"/>
    </location>
</feature>
<feature type="transmembrane region" description="Helical" evidence="8">
    <location>
        <begin position="940"/>
        <end position="969"/>
    </location>
</feature>
<feature type="transmembrane region" description="Helical" evidence="8">
    <location>
        <begin position="277"/>
        <end position="298"/>
    </location>
</feature>